<evidence type="ECO:0000313" key="1">
    <source>
        <dbReference type="EMBL" id="MCD7448197.1"/>
    </source>
</evidence>
<keyword evidence="2" id="KW-1185">Reference proteome</keyword>
<accession>A0ABS8RN26</accession>
<organism evidence="1 2">
    <name type="scientific">Datura stramonium</name>
    <name type="common">Jimsonweed</name>
    <name type="synonym">Common thornapple</name>
    <dbReference type="NCBI Taxonomy" id="4076"/>
    <lineage>
        <taxon>Eukaryota</taxon>
        <taxon>Viridiplantae</taxon>
        <taxon>Streptophyta</taxon>
        <taxon>Embryophyta</taxon>
        <taxon>Tracheophyta</taxon>
        <taxon>Spermatophyta</taxon>
        <taxon>Magnoliopsida</taxon>
        <taxon>eudicotyledons</taxon>
        <taxon>Gunneridae</taxon>
        <taxon>Pentapetalae</taxon>
        <taxon>asterids</taxon>
        <taxon>lamiids</taxon>
        <taxon>Solanales</taxon>
        <taxon>Solanaceae</taxon>
        <taxon>Solanoideae</taxon>
        <taxon>Datureae</taxon>
        <taxon>Datura</taxon>
    </lineage>
</organism>
<dbReference type="Proteomes" id="UP000823775">
    <property type="component" value="Unassembled WGS sequence"/>
</dbReference>
<reference evidence="1 2" key="1">
    <citation type="journal article" date="2021" name="BMC Genomics">
        <title>Datura genome reveals duplications of psychoactive alkaloid biosynthetic genes and high mutation rate following tissue culture.</title>
        <authorList>
            <person name="Rajewski A."/>
            <person name="Carter-House D."/>
            <person name="Stajich J."/>
            <person name="Litt A."/>
        </authorList>
    </citation>
    <scope>NUCLEOTIDE SEQUENCE [LARGE SCALE GENOMIC DNA]</scope>
    <source>
        <strain evidence="1">AR-01</strain>
    </source>
</reference>
<feature type="non-terminal residue" evidence="1">
    <location>
        <position position="161"/>
    </location>
</feature>
<comment type="caution">
    <text evidence="1">The sequence shown here is derived from an EMBL/GenBank/DDBJ whole genome shotgun (WGS) entry which is preliminary data.</text>
</comment>
<proteinExistence type="predicted"/>
<evidence type="ECO:0000313" key="2">
    <source>
        <dbReference type="Proteomes" id="UP000823775"/>
    </source>
</evidence>
<protein>
    <submittedName>
        <fullName evidence="1">Uncharacterized protein</fullName>
    </submittedName>
</protein>
<name>A0ABS8RN26_DATST</name>
<gene>
    <name evidence="1" type="ORF">HAX54_039552</name>
</gene>
<sequence length="161" mass="17728">MESNEQLILVSLTNYESPKFIVSVSSKFCFSLFSNAHSTANSSGFISSLHIPQGLAHHLRFVRLVSLHVIHTSISELGIEMVGVSCDPPKSSHSTFSSTMKQAEVRSGIGFGKGMSRSFWELADEISSGKLYPRPKASLFKDSSRRVSEQPFWLFSLVGAL</sequence>
<dbReference type="EMBL" id="JACEIK010000055">
    <property type="protein sequence ID" value="MCD7448197.1"/>
    <property type="molecule type" value="Genomic_DNA"/>
</dbReference>